<organism evidence="3 4">
    <name type="scientific">Shewanella chilikensis</name>
    <dbReference type="NCBI Taxonomy" id="558541"/>
    <lineage>
        <taxon>Bacteria</taxon>
        <taxon>Pseudomonadati</taxon>
        <taxon>Pseudomonadota</taxon>
        <taxon>Gammaproteobacteria</taxon>
        <taxon>Alteromonadales</taxon>
        <taxon>Shewanellaceae</taxon>
        <taxon>Shewanella</taxon>
    </lineage>
</organism>
<dbReference type="EMBL" id="CP045857">
    <property type="protein sequence ID" value="QIJ02796.1"/>
    <property type="molecule type" value="Genomic_DNA"/>
</dbReference>
<dbReference type="KEGG" id="schk:GII14_00470"/>
<evidence type="ECO:0000256" key="1">
    <source>
        <dbReference type="ARBA" id="ARBA00022676"/>
    </source>
</evidence>
<dbReference type="GO" id="GO:0008713">
    <property type="term" value="F:ADP-heptose-lipopolysaccharide heptosyltransferase activity"/>
    <property type="evidence" value="ECO:0007669"/>
    <property type="project" value="TreeGrafter"/>
</dbReference>
<dbReference type="GO" id="GO:0005829">
    <property type="term" value="C:cytosol"/>
    <property type="evidence" value="ECO:0007669"/>
    <property type="project" value="TreeGrafter"/>
</dbReference>
<dbReference type="AlphaFoldDB" id="A0A6G7LLU7"/>
<dbReference type="InterPro" id="IPR002201">
    <property type="entry name" value="Glyco_trans_9"/>
</dbReference>
<protein>
    <submittedName>
        <fullName evidence="3">Lipopolysaccharide heptosyltransferase family protein</fullName>
    </submittedName>
</protein>
<dbReference type="Proteomes" id="UP000502117">
    <property type="component" value="Chromosome"/>
</dbReference>
<name>A0A6G7LLU7_9GAMM</name>
<dbReference type="PANTHER" id="PTHR30160:SF15">
    <property type="entry name" value="GLYCOSYLTRANSFERASE HI_0523-RELATED"/>
    <property type="match status" value="1"/>
</dbReference>
<proteinExistence type="predicted"/>
<sequence>MLKRVLVIKHDKIGDFVLMWPALYLLRHALPQASIEMFVSPAVKPFAEVCPYVDHVIVDNGNDEEIGEAISARQYDAILISQSEYRIYKILRHIDVAYKLAPKHNWYQYLYKHRANVQYRKGEPCWRGACLLVEHFLNHFGYSIPALPKQYWDKQAVRDKWQAYYEHSAGEKLIFAHPGTGGSSGALAPKDFAYLLTQINANTKIDCKFVLTFNGDEEALAQIINKDLQANGVKVVMAKPLAGLADFAESLVAADMFIAGSTGPLHIAGLHDVPTVGFYAGRRSAPKIRWQTLTQSHKRLAFTPPIGKKTGRNMALIDFDAAAQEIAQFLDTFYGEPQPLTSDL</sequence>
<dbReference type="Gene3D" id="3.40.50.2000">
    <property type="entry name" value="Glycogen Phosphorylase B"/>
    <property type="match status" value="2"/>
</dbReference>
<gene>
    <name evidence="3" type="ORF">GII14_00470</name>
</gene>
<dbReference type="GO" id="GO:0009244">
    <property type="term" value="P:lipopolysaccharide core region biosynthetic process"/>
    <property type="evidence" value="ECO:0007669"/>
    <property type="project" value="TreeGrafter"/>
</dbReference>
<dbReference type="PANTHER" id="PTHR30160">
    <property type="entry name" value="TETRAACYLDISACCHARIDE 4'-KINASE-RELATED"/>
    <property type="match status" value="1"/>
</dbReference>
<keyword evidence="1" id="KW-0328">Glycosyltransferase</keyword>
<dbReference type="SUPFAM" id="SSF53756">
    <property type="entry name" value="UDP-Glycosyltransferase/glycogen phosphorylase"/>
    <property type="match status" value="1"/>
</dbReference>
<dbReference type="InterPro" id="IPR051199">
    <property type="entry name" value="LPS_LOS_Heptosyltrfase"/>
</dbReference>
<keyword evidence="2 3" id="KW-0808">Transferase</keyword>
<accession>A0A6G7LLU7</accession>
<reference evidence="3 4" key="1">
    <citation type="submission" date="2019-11" db="EMBL/GenBank/DDBJ databases">
        <title>Complete Genome Sequence of Shewanella chilikensis Strain DC57, Isolated from Corroded Seal Rings at a floating production facility in Australia.</title>
        <authorList>
            <person name="Salgar-Chaparro S.J."/>
            <person name="Castillo-Villamizar G.A."/>
            <person name="Poehlein A."/>
            <person name="Daniel R."/>
            <person name="Machuca L."/>
        </authorList>
    </citation>
    <scope>NUCLEOTIDE SEQUENCE [LARGE SCALE GENOMIC DNA]</scope>
    <source>
        <strain evidence="3 4">DC57</strain>
    </source>
</reference>
<evidence type="ECO:0000313" key="4">
    <source>
        <dbReference type="Proteomes" id="UP000502117"/>
    </source>
</evidence>
<dbReference type="CDD" id="cd03789">
    <property type="entry name" value="GT9_LPS_heptosyltransferase"/>
    <property type="match status" value="1"/>
</dbReference>
<dbReference type="RefSeq" id="WP_165564252.1">
    <property type="nucleotide sequence ID" value="NZ_CP045857.1"/>
</dbReference>
<evidence type="ECO:0000256" key="2">
    <source>
        <dbReference type="ARBA" id="ARBA00022679"/>
    </source>
</evidence>
<dbReference type="Pfam" id="PF01075">
    <property type="entry name" value="Glyco_transf_9"/>
    <property type="match status" value="1"/>
</dbReference>
<evidence type="ECO:0000313" key="3">
    <source>
        <dbReference type="EMBL" id="QIJ02796.1"/>
    </source>
</evidence>